<dbReference type="RefSeq" id="WP_141198617.1">
    <property type="nucleotide sequence ID" value="NZ_CP041186.1"/>
</dbReference>
<accession>A0A4Y6PUY3</accession>
<proteinExistence type="predicted"/>
<gene>
    <name evidence="2" type="ORF">FIV42_15740</name>
</gene>
<keyword evidence="3" id="KW-1185">Reference proteome</keyword>
<feature type="region of interest" description="Disordered" evidence="1">
    <location>
        <begin position="37"/>
        <end position="62"/>
    </location>
</feature>
<accession>A0A5B8Y6N2</accession>
<name>A0A4Y6PUY3_PERCE</name>
<sequence length="62" mass="7014">MPRLTQILREQSNAHLLEALRRAKVRGWQAEPVQGDATFAQEVSKPAKVPRFPEGSDDEIPF</sequence>
<dbReference type="AlphaFoldDB" id="A0A4Y6PUY3"/>
<evidence type="ECO:0000256" key="1">
    <source>
        <dbReference type="SAM" id="MobiDB-lite"/>
    </source>
</evidence>
<evidence type="ECO:0000313" key="3">
    <source>
        <dbReference type="Proteomes" id="UP000315995"/>
    </source>
</evidence>
<dbReference type="Proteomes" id="UP000315995">
    <property type="component" value="Chromosome"/>
</dbReference>
<evidence type="ECO:0000313" key="2">
    <source>
        <dbReference type="EMBL" id="QDG52142.1"/>
    </source>
</evidence>
<organism evidence="2 3">
    <name type="scientific">Persicimonas caeni</name>
    <dbReference type="NCBI Taxonomy" id="2292766"/>
    <lineage>
        <taxon>Bacteria</taxon>
        <taxon>Deltaproteobacteria</taxon>
        <taxon>Bradymonadales</taxon>
        <taxon>Bradymonadaceae</taxon>
        <taxon>Persicimonas</taxon>
    </lineage>
</organism>
<protein>
    <submittedName>
        <fullName evidence="2">Uncharacterized protein</fullName>
    </submittedName>
</protein>
<reference evidence="2 3" key="1">
    <citation type="submission" date="2019-06" db="EMBL/GenBank/DDBJ databases">
        <title>Persicimonas caeni gen. nov., sp. nov., a predatory bacterium isolated from solar saltern.</title>
        <authorList>
            <person name="Wang S."/>
        </authorList>
    </citation>
    <scope>NUCLEOTIDE SEQUENCE [LARGE SCALE GENOMIC DNA]</scope>
    <source>
        <strain evidence="2 3">YN101</strain>
    </source>
</reference>
<dbReference type="EMBL" id="CP041186">
    <property type="protein sequence ID" value="QDG52142.1"/>
    <property type="molecule type" value="Genomic_DNA"/>
</dbReference>